<feature type="domain" description="C2H2-type" evidence="10">
    <location>
        <begin position="1"/>
        <end position="28"/>
    </location>
</feature>
<evidence type="ECO:0000313" key="11">
    <source>
        <dbReference type="EMBL" id="KIM70539.1"/>
    </source>
</evidence>
<evidence type="ECO:0000256" key="8">
    <source>
        <dbReference type="ARBA" id="ARBA00023242"/>
    </source>
</evidence>
<dbReference type="GO" id="GO:0008270">
    <property type="term" value="F:zinc ion binding"/>
    <property type="evidence" value="ECO:0007669"/>
    <property type="project" value="UniProtKB-KW"/>
</dbReference>
<dbReference type="Gene3D" id="3.30.160.60">
    <property type="entry name" value="Classic Zinc Finger"/>
    <property type="match status" value="2"/>
</dbReference>
<dbReference type="GO" id="GO:0031519">
    <property type="term" value="C:PcG protein complex"/>
    <property type="evidence" value="ECO:0007669"/>
    <property type="project" value="TreeGrafter"/>
</dbReference>
<keyword evidence="12" id="KW-1185">Reference proteome</keyword>
<dbReference type="InterPro" id="IPR036236">
    <property type="entry name" value="Znf_C2H2_sf"/>
</dbReference>
<dbReference type="GO" id="GO:0000978">
    <property type="term" value="F:RNA polymerase II cis-regulatory region sequence-specific DNA binding"/>
    <property type="evidence" value="ECO:0007669"/>
    <property type="project" value="TreeGrafter"/>
</dbReference>
<dbReference type="InParanoid" id="A0A0C3EQW1"/>
<keyword evidence="5" id="KW-0862">Zinc</keyword>
<evidence type="ECO:0000256" key="1">
    <source>
        <dbReference type="ARBA" id="ARBA00006991"/>
    </source>
</evidence>
<keyword evidence="6" id="KW-0805">Transcription regulation</keyword>
<evidence type="ECO:0000256" key="2">
    <source>
        <dbReference type="ARBA" id="ARBA00022723"/>
    </source>
</evidence>
<name>A0A0C3EQW1_9AGAM</name>
<protein>
    <recommendedName>
        <fullName evidence="10">C2H2-type domain-containing protein</fullName>
    </recommendedName>
</protein>
<evidence type="ECO:0000313" key="12">
    <source>
        <dbReference type="Proteomes" id="UP000053989"/>
    </source>
</evidence>
<dbReference type="PROSITE" id="PS00028">
    <property type="entry name" value="ZINC_FINGER_C2H2_1"/>
    <property type="match status" value="2"/>
</dbReference>
<dbReference type="PANTHER" id="PTHR14003">
    <property type="entry name" value="TRANSCRIPTIONAL REPRESSOR PROTEIN YY"/>
    <property type="match status" value="1"/>
</dbReference>
<gene>
    <name evidence="11" type="ORF">SCLCIDRAFT_36221</name>
</gene>
<dbReference type="PANTHER" id="PTHR14003:SF19">
    <property type="entry name" value="YY2 TRANSCRIPTION FACTOR"/>
    <property type="match status" value="1"/>
</dbReference>
<dbReference type="OrthoDB" id="6077919at2759"/>
<evidence type="ECO:0000256" key="6">
    <source>
        <dbReference type="ARBA" id="ARBA00023015"/>
    </source>
</evidence>
<proteinExistence type="inferred from homology"/>
<organism evidence="11 12">
    <name type="scientific">Scleroderma citrinum Foug A</name>
    <dbReference type="NCBI Taxonomy" id="1036808"/>
    <lineage>
        <taxon>Eukaryota</taxon>
        <taxon>Fungi</taxon>
        <taxon>Dikarya</taxon>
        <taxon>Basidiomycota</taxon>
        <taxon>Agaricomycotina</taxon>
        <taxon>Agaricomycetes</taxon>
        <taxon>Agaricomycetidae</taxon>
        <taxon>Boletales</taxon>
        <taxon>Sclerodermatineae</taxon>
        <taxon>Sclerodermataceae</taxon>
        <taxon>Scleroderma</taxon>
    </lineage>
</organism>
<dbReference type="GO" id="GO:0000785">
    <property type="term" value="C:chromatin"/>
    <property type="evidence" value="ECO:0007669"/>
    <property type="project" value="TreeGrafter"/>
</dbReference>
<evidence type="ECO:0000256" key="7">
    <source>
        <dbReference type="ARBA" id="ARBA00023163"/>
    </source>
</evidence>
<dbReference type="Pfam" id="PF00096">
    <property type="entry name" value="zf-C2H2"/>
    <property type="match status" value="2"/>
</dbReference>
<evidence type="ECO:0000256" key="4">
    <source>
        <dbReference type="ARBA" id="ARBA00022771"/>
    </source>
</evidence>
<dbReference type="SUPFAM" id="SSF57667">
    <property type="entry name" value="beta-beta-alpha zinc fingers"/>
    <property type="match status" value="1"/>
</dbReference>
<evidence type="ECO:0000256" key="9">
    <source>
        <dbReference type="PROSITE-ProRule" id="PRU00042"/>
    </source>
</evidence>
<dbReference type="EMBL" id="KN822004">
    <property type="protein sequence ID" value="KIM70539.1"/>
    <property type="molecule type" value="Genomic_DNA"/>
</dbReference>
<feature type="domain" description="C2H2-type" evidence="10">
    <location>
        <begin position="29"/>
        <end position="53"/>
    </location>
</feature>
<dbReference type="STRING" id="1036808.A0A0C3EQW1"/>
<dbReference type="PROSITE" id="PS50157">
    <property type="entry name" value="ZINC_FINGER_C2H2_2"/>
    <property type="match status" value="2"/>
</dbReference>
<evidence type="ECO:0000259" key="10">
    <source>
        <dbReference type="PROSITE" id="PS50157"/>
    </source>
</evidence>
<dbReference type="GO" id="GO:0005667">
    <property type="term" value="C:transcription regulator complex"/>
    <property type="evidence" value="ECO:0007669"/>
    <property type="project" value="TreeGrafter"/>
</dbReference>
<keyword evidence="3" id="KW-0677">Repeat</keyword>
<sequence length="53" mass="6002">HECPECGKKFPRPSGLVTHRNSHSGAKPFKCTVLNCDKSFTVRSNARRHLKTH</sequence>
<dbReference type="InterPro" id="IPR013087">
    <property type="entry name" value="Znf_C2H2_type"/>
</dbReference>
<evidence type="ECO:0000256" key="5">
    <source>
        <dbReference type="ARBA" id="ARBA00022833"/>
    </source>
</evidence>
<dbReference type="FunFam" id="3.30.160.60:FF:000671">
    <property type="entry name" value="Zinc finger protein 26"/>
    <property type="match status" value="1"/>
</dbReference>
<dbReference type="HOGENOM" id="CLU_002678_42_25_1"/>
<keyword evidence="2" id="KW-0479">Metal-binding</keyword>
<reference evidence="11 12" key="1">
    <citation type="submission" date="2014-04" db="EMBL/GenBank/DDBJ databases">
        <authorList>
            <consortium name="DOE Joint Genome Institute"/>
            <person name="Kuo A."/>
            <person name="Kohler A."/>
            <person name="Nagy L.G."/>
            <person name="Floudas D."/>
            <person name="Copeland A."/>
            <person name="Barry K.W."/>
            <person name="Cichocki N."/>
            <person name="Veneault-Fourrey C."/>
            <person name="LaButti K."/>
            <person name="Lindquist E.A."/>
            <person name="Lipzen A."/>
            <person name="Lundell T."/>
            <person name="Morin E."/>
            <person name="Murat C."/>
            <person name="Sun H."/>
            <person name="Tunlid A."/>
            <person name="Henrissat B."/>
            <person name="Grigoriev I.V."/>
            <person name="Hibbett D.S."/>
            <person name="Martin F."/>
            <person name="Nordberg H.P."/>
            <person name="Cantor M.N."/>
            <person name="Hua S.X."/>
        </authorList>
    </citation>
    <scope>NUCLEOTIDE SEQUENCE [LARGE SCALE GENOMIC DNA]</scope>
    <source>
        <strain evidence="11 12">Foug A</strain>
    </source>
</reference>
<feature type="non-terminal residue" evidence="11">
    <location>
        <position position="1"/>
    </location>
</feature>
<dbReference type="SMART" id="SM00355">
    <property type="entry name" value="ZnF_C2H2"/>
    <property type="match status" value="2"/>
</dbReference>
<comment type="similarity">
    <text evidence="1">Belongs to the krueppel C2H2-type zinc-finger protein family.</text>
</comment>
<keyword evidence="7" id="KW-0804">Transcription</keyword>
<reference evidence="12" key="2">
    <citation type="submission" date="2015-01" db="EMBL/GenBank/DDBJ databases">
        <title>Evolutionary Origins and Diversification of the Mycorrhizal Mutualists.</title>
        <authorList>
            <consortium name="DOE Joint Genome Institute"/>
            <consortium name="Mycorrhizal Genomics Consortium"/>
            <person name="Kohler A."/>
            <person name="Kuo A."/>
            <person name="Nagy L.G."/>
            <person name="Floudas D."/>
            <person name="Copeland A."/>
            <person name="Barry K.W."/>
            <person name="Cichocki N."/>
            <person name="Veneault-Fourrey C."/>
            <person name="LaButti K."/>
            <person name="Lindquist E.A."/>
            <person name="Lipzen A."/>
            <person name="Lundell T."/>
            <person name="Morin E."/>
            <person name="Murat C."/>
            <person name="Riley R."/>
            <person name="Ohm R."/>
            <person name="Sun H."/>
            <person name="Tunlid A."/>
            <person name="Henrissat B."/>
            <person name="Grigoriev I.V."/>
            <person name="Hibbett D.S."/>
            <person name="Martin F."/>
        </authorList>
    </citation>
    <scope>NUCLEOTIDE SEQUENCE [LARGE SCALE GENOMIC DNA]</scope>
    <source>
        <strain evidence="12">Foug A</strain>
    </source>
</reference>
<evidence type="ECO:0000256" key="3">
    <source>
        <dbReference type="ARBA" id="ARBA00022737"/>
    </source>
</evidence>
<dbReference type="AlphaFoldDB" id="A0A0C3EQW1"/>
<dbReference type="GO" id="GO:0000981">
    <property type="term" value="F:DNA-binding transcription factor activity, RNA polymerase II-specific"/>
    <property type="evidence" value="ECO:0007669"/>
    <property type="project" value="TreeGrafter"/>
</dbReference>
<keyword evidence="8" id="KW-0539">Nucleus</keyword>
<keyword evidence="4 9" id="KW-0863">Zinc-finger</keyword>
<dbReference type="Proteomes" id="UP000053989">
    <property type="component" value="Unassembled WGS sequence"/>
</dbReference>
<dbReference type="FunFam" id="3.30.160.60:FF:000761">
    <property type="entry name" value="Zinc finger protein 449"/>
    <property type="match status" value="1"/>
</dbReference>
<accession>A0A0C3EQW1</accession>
<feature type="non-terminal residue" evidence="11">
    <location>
        <position position="53"/>
    </location>
</feature>